<reference evidence="3 4" key="1">
    <citation type="submission" date="2017-08" db="EMBL/GenBank/DDBJ databases">
        <title>Infants hospitalized years apart are colonized by the same room-sourced microbial strains.</title>
        <authorList>
            <person name="Brooks B."/>
            <person name="Olm M.R."/>
            <person name="Firek B.A."/>
            <person name="Baker R."/>
            <person name="Thomas B.C."/>
            <person name="Morowitz M.J."/>
            <person name="Banfield J.F."/>
        </authorList>
    </citation>
    <scope>NUCLEOTIDE SEQUENCE [LARGE SCALE GENOMIC DNA]</scope>
    <source>
        <strain evidence="3">S2_005_002_R2_34</strain>
    </source>
</reference>
<sequence>MRALAKFHPEGRRLTSGYLLRLGVTIGVVAAGSLYISARYTFAVDGQWFRCMAEKYFVIDRWRPKDPSEIRPLDVLAFEMSDRQAYAALDWRAGDGMAKRVLATIPGTRIEVGLDGVRFVEPGGRSWEFGLGLEAAATLGRAPEEFARVVVLEPGQLWMMGDMKYSVDSRYYGPIDVAQVTGKVVASW</sequence>
<feature type="transmembrane region" description="Helical" evidence="1">
    <location>
        <begin position="20"/>
        <end position="42"/>
    </location>
</feature>
<accession>A0A2W5Q236</accession>
<keyword evidence="1" id="KW-0812">Transmembrane</keyword>
<gene>
    <name evidence="3" type="ORF">DI556_13390</name>
</gene>
<proteinExistence type="predicted"/>
<organism evidence="3 4">
    <name type="scientific">Rhodovulum sulfidophilum</name>
    <name type="common">Rhodobacter sulfidophilus</name>
    <dbReference type="NCBI Taxonomy" id="35806"/>
    <lineage>
        <taxon>Bacteria</taxon>
        <taxon>Pseudomonadati</taxon>
        <taxon>Pseudomonadota</taxon>
        <taxon>Alphaproteobacteria</taxon>
        <taxon>Rhodobacterales</taxon>
        <taxon>Paracoccaceae</taxon>
        <taxon>Rhodovulum</taxon>
    </lineage>
</organism>
<dbReference type="Gene3D" id="2.10.109.10">
    <property type="entry name" value="Umud Fragment, subunit A"/>
    <property type="match status" value="1"/>
</dbReference>
<evidence type="ECO:0000256" key="1">
    <source>
        <dbReference type="SAM" id="Phobius"/>
    </source>
</evidence>
<dbReference type="EMBL" id="QFPW01000010">
    <property type="protein sequence ID" value="PZQ48803.1"/>
    <property type="molecule type" value="Genomic_DNA"/>
</dbReference>
<comment type="caution">
    <text evidence="3">The sequence shown here is derived from an EMBL/GenBank/DDBJ whole genome shotgun (WGS) entry which is preliminary data.</text>
</comment>
<dbReference type="GO" id="GO:0006465">
    <property type="term" value="P:signal peptide processing"/>
    <property type="evidence" value="ECO:0007669"/>
    <property type="project" value="InterPro"/>
</dbReference>
<name>A0A2W5Q236_RHOSU</name>
<dbReference type="Proteomes" id="UP000249185">
    <property type="component" value="Unassembled WGS sequence"/>
</dbReference>
<keyword evidence="1" id="KW-1133">Transmembrane helix</keyword>
<dbReference type="Pfam" id="PF10502">
    <property type="entry name" value="Peptidase_S26"/>
    <property type="match status" value="1"/>
</dbReference>
<keyword evidence="1" id="KW-0472">Membrane</keyword>
<evidence type="ECO:0000259" key="2">
    <source>
        <dbReference type="Pfam" id="PF10502"/>
    </source>
</evidence>
<dbReference type="InterPro" id="IPR036286">
    <property type="entry name" value="LexA/Signal_pep-like_sf"/>
</dbReference>
<evidence type="ECO:0000313" key="4">
    <source>
        <dbReference type="Proteomes" id="UP000249185"/>
    </source>
</evidence>
<dbReference type="AlphaFoldDB" id="A0A2W5Q236"/>
<protein>
    <recommendedName>
        <fullName evidence="2">Peptidase S26 domain-containing protein</fullName>
    </recommendedName>
</protein>
<dbReference type="GO" id="GO:0004252">
    <property type="term" value="F:serine-type endopeptidase activity"/>
    <property type="evidence" value="ECO:0007669"/>
    <property type="project" value="InterPro"/>
</dbReference>
<dbReference type="SUPFAM" id="SSF51306">
    <property type="entry name" value="LexA/Signal peptidase"/>
    <property type="match status" value="1"/>
</dbReference>
<feature type="domain" description="Peptidase S26" evidence="2">
    <location>
        <begin position="26"/>
        <end position="187"/>
    </location>
</feature>
<evidence type="ECO:0000313" key="3">
    <source>
        <dbReference type="EMBL" id="PZQ48803.1"/>
    </source>
</evidence>
<dbReference type="CDD" id="cd06530">
    <property type="entry name" value="S26_SPase_I"/>
    <property type="match status" value="1"/>
</dbReference>
<dbReference type="InterPro" id="IPR019533">
    <property type="entry name" value="Peptidase_S26"/>
</dbReference>